<comment type="caution">
    <text evidence="2">The sequence shown here is derived from an EMBL/GenBank/DDBJ whole genome shotgun (WGS) entry which is preliminary data.</text>
</comment>
<proteinExistence type="predicted"/>
<dbReference type="InterPro" id="IPR056789">
    <property type="entry name" value="LRR_R13L1-DRL21"/>
</dbReference>
<protein>
    <recommendedName>
        <fullName evidence="1">R13L1/DRL21-like LRR repeat region domain-containing protein</fullName>
    </recommendedName>
</protein>
<keyword evidence="3" id="KW-1185">Reference proteome</keyword>
<sequence>MPLSYWDEAFASAVFLINRLPTKKAAIGSKKHITESTLFFSGHVITDGVVAALQPPPEIQTLRIYGLLPSWIMYSFDHLTELEFFDVEIVSMLPPFWKL</sequence>
<gene>
    <name evidence="2" type="ORF">LIER_42259</name>
</gene>
<dbReference type="Proteomes" id="UP001454036">
    <property type="component" value="Unassembled WGS sequence"/>
</dbReference>
<evidence type="ECO:0000313" key="3">
    <source>
        <dbReference type="Proteomes" id="UP001454036"/>
    </source>
</evidence>
<evidence type="ECO:0000259" key="1">
    <source>
        <dbReference type="Pfam" id="PF25019"/>
    </source>
</evidence>
<name>A0AAV3RQK2_LITER</name>
<dbReference type="EMBL" id="BAABME010028598">
    <property type="protein sequence ID" value="GAA0180554.1"/>
    <property type="molecule type" value="Genomic_DNA"/>
</dbReference>
<reference evidence="2 3" key="1">
    <citation type="submission" date="2024-01" db="EMBL/GenBank/DDBJ databases">
        <title>The complete chloroplast genome sequence of Lithospermum erythrorhizon: insights into the phylogenetic relationship among Boraginaceae species and the maternal lineages of purple gromwells.</title>
        <authorList>
            <person name="Okada T."/>
            <person name="Watanabe K."/>
        </authorList>
    </citation>
    <scope>NUCLEOTIDE SEQUENCE [LARGE SCALE GENOMIC DNA]</scope>
</reference>
<accession>A0AAV3RQK2</accession>
<evidence type="ECO:0000313" key="2">
    <source>
        <dbReference type="EMBL" id="GAA0180554.1"/>
    </source>
</evidence>
<dbReference type="Pfam" id="PF25019">
    <property type="entry name" value="LRR_R13L1-DRL21"/>
    <property type="match status" value="1"/>
</dbReference>
<organism evidence="2 3">
    <name type="scientific">Lithospermum erythrorhizon</name>
    <name type="common">Purple gromwell</name>
    <name type="synonym">Lithospermum officinale var. erythrorhizon</name>
    <dbReference type="NCBI Taxonomy" id="34254"/>
    <lineage>
        <taxon>Eukaryota</taxon>
        <taxon>Viridiplantae</taxon>
        <taxon>Streptophyta</taxon>
        <taxon>Embryophyta</taxon>
        <taxon>Tracheophyta</taxon>
        <taxon>Spermatophyta</taxon>
        <taxon>Magnoliopsida</taxon>
        <taxon>eudicotyledons</taxon>
        <taxon>Gunneridae</taxon>
        <taxon>Pentapetalae</taxon>
        <taxon>asterids</taxon>
        <taxon>lamiids</taxon>
        <taxon>Boraginales</taxon>
        <taxon>Boraginaceae</taxon>
        <taxon>Boraginoideae</taxon>
        <taxon>Lithospermeae</taxon>
        <taxon>Lithospermum</taxon>
    </lineage>
</organism>
<dbReference type="AlphaFoldDB" id="A0AAV3RQK2"/>
<feature type="domain" description="R13L1/DRL21-like LRR repeat region" evidence="1">
    <location>
        <begin position="22"/>
        <end position="99"/>
    </location>
</feature>